<keyword evidence="8" id="KW-1185">Reference proteome</keyword>
<sequence>ENQCRNEVDVHSPNEDVSSAESGSCDHVLSSPCLKNCLRLDLKAEVRFENESFLFVNGGFSEVTSPSSEGCLDAHKMESFSSMKQKPAPPRVVTSRRKPPSTSAKLPTAAEIEEFFSLAEKKEQKRFSDKYNFDIVNEVPMDGRYQWVRLKP</sequence>
<evidence type="ECO:0000256" key="5">
    <source>
        <dbReference type="SAM" id="MobiDB-lite"/>
    </source>
</evidence>
<dbReference type="AlphaFoldDB" id="A0AAD5C3Z0"/>
<dbReference type="InterPro" id="IPR044898">
    <property type="entry name" value="CDI_dom_sf"/>
</dbReference>
<comment type="caution">
    <text evidence="7">The sequence shown here is derived from an EMBL/GenBank/DDBJ whole genome shotgun (WGS) entry which is preliminary data.</text>
</comment>
<feature type="non-terminal residue" evidence="7">
    <location>
        <position position="1"/>
    </location>
</feature>
<comment type="subcellular location">
    <subcellularLocation>
        <location evidence="1">Nucleus</location>
        <location evidence="1">Nucleoplasm</location>
    </subcellularLocation>
</comment>
<accession>A0AAD5C3Z0</accession>
<protein>
    <recommendedName>
        <fullName evidence="6">Cyclin-dependent kinase inhibitor domain-containing protein</fullName>
    </recommendedName>
</protein>
<gene>
    <name evidence="7" type="ORF">M8C21_010364</name>
</gene>
<feature type="region of interest" description="Disordered" evidence="5">
    <location>
        <begin position="1"/>
        <end position="23"/>
    </location>
</feature>
<reference evidence="7" key="1">
    <citation type="submission" date="2022-06" db="EMBL/GenBank/DDBJ databases">
        <title>Uncovering the hologenomic basis of an extraordinary plant invasion.</title>
        <authorList>
            <person name="Bieker V.C."/>
            <person name="Martin M.D."/>
            <person name="Gilbert T."/>
            <person name="Hodgins K."/>
            <person name="Battlay P."/>
            <person name="Petersen B."/>
            <person name="Wilson J."/>
        </authorList>
    </citation>
    <scope>NUCLEOTIDE SEQUENCE</scope>
    <source>
        <strain evidence="7">AA19_3_7</strain>
        <tissue evidence="7">Leaf</tissue>
    </source>
</reference>
<dbReference type="GO" id="GO:0004861">
    <property type="term" value="F:cyclin-dependent protein serine/threonine kinase inhibitor activity"/>
    <property type="evidence" value="ECO:0007669"/>
    <property type="project" value="InterPro"/>
</dbReference>
<dbReference type="Proteomes" id="UP001206925">
    <property type="component" value="Unassembled WGS sequence"/>
</dbReference>
<dbReference type="GO" id="GO:0051726">
    <property type="term" value="P:regulation of cell cycle"/>
    <property type="evidence" value="ECO:0007669"/>
    <property type="project" value="InterPro"/>
</dbReference>
<dbReference type="InterPro" id="IPR003175">
    <property type="entry name" value="CDI_dom"/>
</dbReference>
<dbReference type="GO" id="GO:0005654">
    <property type="term" value="C:nucleoplasm"/>
    <property type="evidence" value="ECO:0007669"/>
    <property type="project" value="UniProtKB-SubCell"/>
</dbReference>
<dbReference type="PANTHER" id="PTHR46776">
    <property type="entry name" value="CYCLIN-DEPENDENT KINASE INHIBITOR 4-RELATED"/>
    <property type="match status" value="1"/>
</dbReference>
<evidence type="ECO:0000256" key="4">
    <source>
        <dbReference type="ARBA" id="ARBA00023306"/>
    </source>
</evidence>
<proteinExistence type="inferred from homology"/>
<keyword evidence="4" id="KW-0131">Cell cycle</keyword>
<evidence type="ECO:0000313" key="8">
    <source>
        <dbReference type="Proteomes" id="UP001206925"/>
    </source>
</evidence>
<dbReference type="InterPro" id="IPR044275">
    <property type="entry name" value="KRP"/>
</dbReference>
<evidence type="ECO:0000256" key="1">
    <source>
        <dbReference type="ARBA" id="ARBA00004642"/>
    </source>
</evidence>
<evidence type="ECO:0000256" key="2">
    <source>
        <dbReference type="ARBA" id="ARBA00010274"/>
    </source>
</evidence>
<organism evidence="7 8">
    <name type="scientific">Ambrosia artemisiifolia</name>
    <name type="common">Common ragweed</name>
    <dbReference type="NCBI Taxonomy" id="4212"/>
    <lineage>
        <taxon>Eukaryota</taxon>
        <taxon>Viridiplantae</taxon>
        <taxon>Streptophyta</taxon>
        <taxon>Embryophyta</taxon>
        <taxon>Tracheophyta</taxon>
        <taxon>Spermatophyta</taxon>
        <taxon>Magnoliopsida</taxon>
        <taxon>eudicotyledons</taxon>
        <taxon>Gunneridae</taxon>
        <taxon>Pentapetalae</taxon>
        <taxon>asterids</taxon>
        <taxon>campanulids</taxon>
        <taxon>Asterales</taxon>
        <taxon>Asteraceae</taxon>
        <taxon>Asteroideae</taxon>
        <taxon>Heliantheae alliance</taxon>
        <taxon>Heliantheae</taxon>
        <taxon>Ambrosia</taxon>
    </lineage>
</organism>
<feature type="region of interest" description="Disordered" evidence="5">
    <location>
        <begin position="78"/>
        <end position="105"/>
    </location>
</feature>
<dbReference type="Pfam" id="PF02234">
    <property type="entry name" value="CDI"/>
    <property type="match status" value="1"/>
</dbReference>
<keyword evidence="3" id="KW-0649">Protein kinase inhibitor</keyword>
<dbReference type="EMBL" id="JAMZMK010009616">
    <property type="protein sequence ID" value="KAI7734928.1"/>
    <property type="molecule type" value="Genomic_DNA"/>
</dbReference>
<name>A0AAD5C3Z0_AMBAR</name>
<feature type="domain" description="Cyclin-dependent kinase inhibitor" evidence="6">
    <location>
        <begin position="107"/>
        <end position="150"/>
    </location>
</feature>
<comment type="similarity">
    <text evidence="2">Belongs to the CDI family. ICK/KRP subfamily.</text>
</comment>
<feature type="compositionally biased region" description="Basic and acidic residues" evidence="5">
    <location>
        <begin position="1"/>
        <end position="14"/>
    </location>
</feature>
<dbReference type="PIRSF" id="PIRSF017811">
    <property type="entry name" value="CDK_inhib_pln"/>
    <property type="match status" value="1"/>
</dbReference>
<dbReference type="Gene3D" id="4.10.365.10">
    <property type="entry name" value="p27"/>
    <property type="match status" value="1"/>
</dbReference>
<evidence type="ECO:0000256" key="3">
    <source>
        <dbReference type="ARBA" id="ARBA00023013"/>
    </source>
</evidence>
<evidence type="ECO:0000313" key="7">
    <source>
        <dbReference type="EMBL" id="KAI7734928.1"/>
    </source>
</evidence>
<evidence type="ECO:0000259" key="6">
    <source>
        <dbReference type="Pfam" id="PF02234"/>
    </source>
</evidence>